<evidence type="ECO:0000313" key="9">
    <source>
        <dbReference type="EMBL" id="CAE0239302.1"/>
    </source>
</evidence>
<feature type="transmembrane region" description="Helical" evidence="8">
    <location>
        <begin position="89"/>
        <end position="111"/>
    </location>
</feature>
<accession>A0A7S3CWF1</accession>
<feature type="transmembrane region" description="Helical" evidence="8">
    <location>
        <begin position="174"/>
        <end position="198"/>
    </location>
</feature>
<sequence>MVTIVRGGALLKLNYWQWFALRFASSLLLSTTFVPDEHWQSAEVAHEYVYKYGYKTWEWTEQLRSFFYPSVFAAVMEALRWLQADTHTTIWVGMCAVQAGIAAIGDASFSYFVRSRFSSAISIPSLSFYVFNWLLNYSMPRTLFNSAECAFFLLSLRFWPLFNQKGRDTIMCGIAAALAFATRPTAAVLFLPLPLLTLIWRGVRKGGKDLFVAFISFTLTTVVTSIIDRYYYDEWTVPALNFFHFNFQSGGASLYGMHDVFWYVYNGVPTALTLATPFAVIGVVVIAVMRRGGGEGEKGEKTVLTIVLVTLAVLSAVKHKEVRFILPITPLLCIISAVGYNSVMEMQAKHRGVGASYLRRFFTFFGVANIVLFLFFARAHKSGGLAVANFMAKTETYTSFLLALPCHTFPGMHRVHRQDILVTHLECTPEMREEDKREDMAFLLKFGDSILSRPDLEECVFTYREYAVKASSVFTSLDYREVAAFPHTPFPDEGDGEGNVIVAVCKCKGDDCEREWVEQKRREEDEKTAYMQPADM</sequence>
<keyword evidence="7 8" id="KW-0472">Membrane</keyword>
<evidence type="ECO:0000256" key="4">
    <source>
        <dbReference type="ARBA" id="ARBA00022692"/>
    </source>
</evidence>
<feature type="transmembrane region" description="Helical" evidence="8">
    <location>
        <begin position="361"/>
        <end position="379"/>
    </location>
</feature>
<dbReference type="InterPro" id="IPR005599">
    <property type="entry name" value="GPI_mannosylTrfase"/>
</dbReference>
<keyword evidence="6 8" id="KW-1133">Transmembrane helix</keyword>
<comment type="similarity">
    <text evidence="8">Belongs to the glycosyltransferase 22 family.</text>
</comment>
<keyword evidence="3" id="KW-0808">Transferase</keyword>
<evidence type="ECO:0000256" key="3">
    <source>
        <dbReference type="ARBA" id="ARBA00022679"/>
    </source>
</evidence>
<name>A0A7S3CWF1_9EUKA</name>
<evidence type="ECO:0000256" key="7">
    <source>
        <dbReference type="ARBA" id="ARBA00023136"/>
    </source>
</evidence>
<evidence type="ECO:0000256" key="2">
    <source>
        <dbReference type="ARBA" id="ARBA00022676"/>
    </source>
</evidence>
<dbReference type="Pfam" id="PF03901">
    <property type="entry name" value="Glyco_transf_22"/>
    <property type="match status" value="1"/>
</dbReference>
<dbReference type="AlphaFoldDB" id="A0A7S3CWF1"/>
<dbReference type="EMBL" id="HBIB01002113">
    <property type="protein sequence ID" value="CAE0239302.1"/>
    <property type="molecule type" value="Transcribed_RNA"/>
</dbReference>
<organism evidence="9">
    <name type="scientific">Palpitomonas bilix</name>
    <dbReference type="NCBI Taxonomy" id="652834"/>
    <lineage>
        <taxon>Eukaryota</taxon>
        <taxon>Eukaryota incertae sedis</taxon>
    </lineage>
</organism>
<keyword evidence="5 8" id="KW-0256">Endoplasmic reticulum</keyword>
<evidence type="ECO:0000256" key="8">
    <source>
        <dbReference type="RuleBase" id="RU363075"/>
    </source>
</evidence>
<feature type="transmembrane region" description="Helical" evidence="8">
    <location>
        <begin position="301"/>
        <end position="318"/>
    </location>
</feature>
<proteinExistence type="inferred from homology"/>
<feature type="transmembrane region" description="Helical" evidence="8">
    <location>
        <begin position="324"/>
        <end position="340"/>
    </location>
</feature>
<evidence type="ECO:0000256" key="5">
    <source>
        <dbReference type="ARBA" id="ARBA00022824"/>
    </source>
</evidence>
<reference evidence="9" key="1">
    <citation type="submission" date="2021-01" db="EMBL/GenBank/DDBJ databases">
        <authorList>
            <person name="Corre E."/>
            <person name="Pelletier E."/>
            <person name="Niang G."/>
            <person name="Scheremetjew M."/>
            <person name="Finn R."/>
            <person name="Kale V."/>
            <person name="Holt S."/>
            <person name="Cochrane G."/>
            <person name="Meng A."/>
            <person name="Brown T."/>
            <person name="Cohen L."/>
        </authorList>
    </citation>
    <scope>NUCLEOTIDE SEQUENCE</scope>
    <source>
        <strain evidence="9">NIES-2562</strain>
    </source>
</reference>
<feature type="transmembrane region" description="Helical" evidence="8">
    <location>
        <begin position="142"/>
        <end position="162"/>
    </location>
</feature>
<dbReference type="EC" id="2.4.1.-" evidence="8"/>
<feature type="transmembrane region" description="Helical" evidence="8">
    <location>
        <begin position="210"/>
        <end position="232"/>
    </location>
</feature>
<dbReference type="PANTHER" id="PTHR22760">
    <property type="entry name" value="GLYCOSYLTRANSFERASE"/>
    <property type="match status" value="1"/>
</dbReference>
<dbReference type="GO" id="GO:0000030">
    <property type="term" value="F:mannosyltransferase activity"/>
    <property type="evidence" value="ECO:0007669"/>
    <property type="project" value="TreeGrafter"/>
</dbReference>
<feature type="transmembrane region" description="Helical" evidence="8">
    <location>
        <begin position="263"/>
        <end position="289"/>
    </location>
</feature>
<keyword evidence="2 8" id="KW-0328">Glycosyltransferase</keyword>
<comment type="subcellular location">
    <subcellularLocation>
        <location evidence="1 8">Endoplasmic reticulum membrane</location>
        <topology evidence="1 8">Multi-pass membrane protein</topology>
    </subcellularLocation>
</comment>
<feature type="transmembrane region" description="Helical" evidence="8">
    <location>
        <begin position="117"/>
        <end position="135"/>
    </location>
</feature>
<dbReference type="GO" id="GO:0005789">
    <property type="term" value="C:endoplasmic reticulum membrane"/>
    <property type="evidence" value="ECO:0007669"/>
    <property type="project" value="UniProtKB-SubCell"/>
</dbReference>
<gene>
    <name evidence="9" type="ORF">PBIL07802_LOCUS1447</name>
</gene>
<keyword evidence="4 8" id="KW-0812">Transmembrane</keyword>
<evidence type="ECO:0000256" key="6">
    <source>
        <dbReference type="ARBA" id="ARBA00022989"/>
    </source>
</evidence>
<protein>
    <recommendedName>
        <fullName evidence="8">Mannosyltransferase</fullName>
        <ecNumber evidence="8">2.4.1.-</ecNumber>
    </recommendedName>
</protein>
<evidence type="ECO:0000256" key="1">
    <source>
        <dbReference type="ARBA" id="ARBA00004477"/>
    </source>
</evidence>